<proteinExistence type="predicted"/>
<feature type="compositionally biased region" description="Acidic residues" evidence="1">
    <location>
        <begin position="1864"/>
        <end position="1874"/>
    </location>
</feature>
<accession>A0AAD4R310</accession>
<dbReference type="PANTHER" id="PTHR14918">
    <property type="entry name" value="KICSTOR COMPLEX PROTEIN SZT2"/>
    <property type="match status" value="1"/>
</dbReference>
<evidence type="ECO:0000256" key="1">
    <source>
        <dbReference type="SAM" id="MobiDB-lite"/>
    </source>
</evidence>
<evidence type="ECO:0000313" key="2">
    <source>
        <dbReference type="EMBL" id="KAI1712492.1"/>
    </source>
</evidence>
<feature type="compositionally biased region" description="Acidic residues" evidence="1">
    <location>
        <begin position="2269"/>
        <end position="2292"/>
    </location>
</feature>
<feature type="region of interest" description="Disordered" evidence="1">
    <location>
        <begin position="1292"/>
        <end position="1329"/>
    </location>
</feature>
<feature type="compositionally biased region" description="Basic and acidic residues" evidence="1">
    <location>
        <begin position="2145"/>
        <end position="2167"/>
    </location>
</feature>
<dbReference type="InterPro" id="IPR033228">
    <property type="entry name" value="SZT2"/>
</dbReference>
<feature type="region of interest" description="Disordered" evidence="1">
    <location>
        <begin position="18"/>
        <end position="37"/>
    </location>
</feature>
<organism evidence="2 3">
    <name type="scientific">Ditylenchus destructor</name>
    <dbReference type="NCBI Taxonomy" id="166010"/>
    <lineage>
        <taxon>Eukaryota</taxon>
        <taxon>Metazoa</taxon>
        <taxon>Ecdysozoa</taxon>
        <taxon>Nematoda</taxon>
        <taxon>Chromadorea</taxon>
        <taxon>Rhabditida</taxon>
        <taxon>Tylenchina</taxon>
        <taxon>Tylenchomorpha</taxon>
        <taxon>Sphaerularioidea</taxon>
        <taxon>Anguinidae</taxon>
        <taxon>Anguininae</taxon>
        <taxon>Ditylenchus</taxon>
    </lineage>
</organism>
<name>A0AAD4R310_9BILA</name>
<feature type="compositionally biased region" description="Polar residues" evidence="1">
    <location>
        <begin position="2225"/>
        <end position="2251"/>
    </location>
</feature>
<reference evidence="2" key="1">
    <citation type="submission" date="2022-01" db="EMBL/GenBank/DDBJ databases">
        <title>Genome Sequence Resource for Two Populations of Ditylenchus destructor, the Migratory Endoparasitic Phytonematode.</title>
        <authorList>
            <person name="Zhang H."/>
            <person name="Lin R."/>
            <person name="Xie B."/>
        </authorList>
    </citation>
    <scope>NUCLEOTIDE SEQUENCE</scope>
    <source>
        <strain evidence="2">BazhouSP</strain>
    </source>
</reference>
<protein>
    <submittedName>
        <fullName evidence="2">KICSTOR complex protein SZT2</fullName>
    </submittedName>
</protein>
<feature type="compositionally biased region" description="Basic and acidic residues" evidence="1">
    <location>
        <begin position="2252"/>
        <end position="2268"/>
    </location>
</feature>
<feature type="compositionally biased region" description="Polar residues" evidence="1">
    <location>
        <begin position="1227"/>
        <end position="1238"/>
    </location>
</feature>
<feature type="compositionally biased region" description="Low complexity" evidence="1">
    <location>
        <begin position="1657"/>
        <end position="1670"/>
    </location>
</feature>
<feature type="compositionally biased region" description="Polar residues" evidence="1">
    <location>
        <begin position="1793"/>
        <end position="1816"/>
    </location>
</feature>
<feature type="compositionally biased region" description="Polar residues" evidence="1">
    <location>
        <begin position="1303"/>
        <end position="1322"/>
    </location>
</feature>
<feature type="compositionally biased region" description="Polar residues" evidence="1">
    <location>
        <begin position="28"/>
        <end position="37"/>
    </location>
</feature>
<dbReference type="Proteomes" id="UP001201812">
    <property type="component" value="Unassembled WGS sequence"/>
</dbReference>
<feature type="compositionally biased region" description="Basic and acidic residues" evidence="1">
    <location>
        <begin position="1671"/>
        <end position="1680"/>
    </location>
</feature>
<feature type="compositionally biased region" description="Polar residues" evidence="1">
    <location>
        <begin position="1825"/>
        <end position="1846"/>
    </location>
</feature>
<dbReference type="EMBL" id="JAKKPZ010000018">
    <property type="protein sequence ID" value="KAI1712492.1"/>
    <property type="molecule type" value="Genomic_DNA"/>
</dbReference>
<sequence length="2906" mass="329147">MVPFNEMNTIHAKYGQNIARQNIERQSEPNLSRNIASRNGPREAKEVFLFMQRTVRISRNVRARWFLEHLNKPIRATNIDDSSFLNDAGDKTDDYEGLTVVGVLAKDDFASRPDEEFLVVSSTIITYFSKLYRLIFIFDFSPSSFVSDESDESVLYTKLIQSVTKCVRNLTKEFKFPGGASNFKPQLLVTFCAFTPFLCFPEDSVLLQGVLLTEENVEEVLNFLHNRVKEYLNKLCSFTQPHMKEWNNRRRRYRRVNDDVLGNLIQSNSFPDGISIQPKLSNASSLLITPASTTDRGFIQPDWALIFMFRMGLMAVQMLPENTQSNIVIVTDGVCGIPDNTALQNALSQLRAFTISCSFIQLRQSSMRGPVLGHVGFPELFRFLATATFGSFLSEDELTDETKSIEKYNMYHKSFLAWSFHRGLLRESGSLPDLIPATLRTLHFRNKELSRTYETSLSKLLYVRLREGYTIKHVEIQKRLDLAEMIVVKLSLAWKPNIFLEYSITSPWNQLDQHKRCKIHVDVYLDAVGNSAMDSCGDRQDPDSVKIMIRNLHNADGLLIHLHIFNTDSHYYTLSKEFDQAVPLFEYKKGSQKPVLSEKYENLKSTKFVQFWHPLCLLDEGIWQKWVHTHSLRLCLAHDLPLPEKIFTPASNKGRFSQLTAEVAFHALHDLLRANATFTLVKDQIYIKMIYENDESVPSYFYLIRSSLEMPFVILKVAFLGGVSGVTRKKVLDNLKELLKDLKIKREIQYITSVAPSITKCFHSNLLLLLRKPMERILVKYRSIPRCLDQIIRLEKSDNLRDNREMILHNAVAKYLTCKRQVWFLREVFLKNPVPSSFTSIRNHFPNSSEATCIEFILQTLLRRRLNQDFSIAYGRNGILNLVRQHEDQTYPFLPKVEQCVIFGPSFADNNTVELNSPLIRREPQQNGGDKTGTMSTLDSSIFQNSLQIWPQLVTEVWTEAQDSTHLEWLDQNKVQLLEENNLVIQTLFTFEQWMKACNSKLWIEKPFVLSDRSQAAGAEKLSTTVDCWQDTFNFKALLRHATEKELILLPALGYSHCDPHSNTRLSILLRSLQQELSECCDTCVEVTDTGFLLDIIALLESQLEVETDNKRSNDVKIALESHEISPSEEQPSFSREKRSEEEEDTATAEPNVSSLSSSSTPAALIYKSQPIRPSPKLHPAAMHVASSPPSPSLNIPSSATFTPIQARCSSSSPSSESSSLMDFPSASPTARSPKFSASANLPHRKYFSGHEGGDFAAEDALEGHAIPGHKGVCQAFQEIHGEKRSTSVPLLSEEKGCPPQKSPQIENSGFSSGRRMTSPQKTDNEPCKTKPALKKLKLPVGQLSASDFNVATAQSCEQISGANGTLCDVSAENMKKYSSTAFSNDELCSPTKMMPMMPAKKFSAPPSSLCPDSTKTEQANAYSTNQKLAGIGVRIYAKRLSDHQIVMFVVPKDARSINAFVPPAHLNMFPVLAYHCDRALMAQWLAESDDILQKDAVIGEDIIVENFCRKAETSTLAHLSRQVSRRTDHESFDDSPTSLESFYVLGPSSNFDQVKSEQSDEVVHTKFDLAKYCERFFEEYIFTRSYVATIYVCLGQEIFVPSSVLFEAVDYRCDYTNIEIGSINEILNDTCNHMKRKLKNEARWVVERRRHKRLFSTSSDESSSGSTVEESTHGLQKDSDDFTLPLKEVLPDSGVMKFKDDIEGGLGSTGDSNETASTISEGACEDEFNDFRCSFEDLLRQHSFIKVPGLTDYFFYWPHSTCATTQMPSFDELIEDLPKVLSPCLGNNNTSFTENQKTNFSRSNSTRNAISTSRQTEGRGTRKPSASASINKRRSTNQSESLSNINDEESGSVLSRRSSCESFEVESADDEPSDSEKSSLAEELLGADNWPLFIQFSVAVHINGQMDTFPVEFIPNCLKDILRRCGSNILPPDDLLNIGVNIDMYVLTWPLPSQSPYREEPIQWNEENHSDGDSVDNRAHNFSGQHKRAPQTAGRYSILRTGMDREEVYERKTEMLREIPVQEHRTLRKLQRNIQRMLKVEHILIMTRDFGKHQNEGARRQNQEYKSLKRVIRIITDEVSQSAKNSNQQSNRRGEYDRRFQAMTKELILVQDPEEGLRRVCARLSDLKVEYCSLKKFQIPSRMSSKEDSSPLSTRKESRTSAFDSKSENDPMIFYTCGVGNLDMFSNLRHESLISSQAPHMAQCYASKNMDFEVKRKDVKSHSSRQSSTATFQGESAFTSSNLEKLSGNISEREGAGKKHSFERVSEDDSDAFEKDDESNEESTAVDEETVSDITMPLNDQQFDKNINDKYKLAFTSRSGGNSLECPFGAHKNQLLHDFWLIVLIEQDAESSQNFLKIYFCQRSPLVHNKLFSTACKMVEEQIKIVNQELLLEKMHRTEEADQLLIDINDNLCMHSLDACRSSKSSRDIAGEANIEHLPLSKHVSKFAHRPTSISLDVRNKRASAPCSDDEDRNADGSDDVGEIVRYKFSPGYFACDMVWHYWFPVHPRLQSSRPFGGSSDIGFKALRMGLEGLAVRNRSNMYVYREGNGNIVYMRLHSSEESIYANISNKSDEWQEEVSRNINSCILLSVHGIKPPGEEITELLNNVLHRRLNHITLQEIQNALLKNAHIRLEWTDIKFIQQDPQNPCEVYYFTVPAMAQGYLGSLQYYLGQQLLTFCIRPKFREQSGIHQHHHQLAMSLNSNDGTFSSSYTNDSFQSGKTGDAVPPTPLHFASTFVPYTPANAPSNPSTYIPAFYLVNKLPGEGKRDTGIACLEAKLIDWQGRLVEKLPEGLANHVSHNSLYPGLPNANDRLQIAARLHELSKCVQVQNLFDGNPVPGTCALLQFNMWKNGNVGADELASKLKMCVQQAIFDLVTEFGLLSMPIFESNGSRSIAGSFSKCNFI</sequence>
<feature type="region of interest" description="Disordered" evidence="1">
    <location>
        <begin position="1120"/>
        <end position="1238"/>
    </location>
</feature>
<feature type="region of interest" description="Disordered" evidence="1">
    <location>
        <begin position="2144"/>
        <end position="2167"/>
    </location>
</feature>
<dbReference type="PANTHER" id="PTHR14918:SF3">
    <property type="entry name" value="KICSTOR COMPLEX PROTEIN SZT2"/>
    <property type="match status" value="1"/>
</dbReference>
<gene>
    <name evidence="2" type="ORF">DdX_09579</name>
</gene>
<comment type="caution">
    <text evidence="2">The sequence shown here is derived from an EMBL/GenBank/DDBJ whole genome shotgun (WGS) entry which is preliminary data.</text>
</comment>
<feature type="region of interest" description="Disordered" evidence="1">
    <location>
        <begin position="2217"/>
        <end position="2300"/>
    </location>
</feature>
<dbReference type="GO" id="GO:0005777">
    <property type="term" value="C:peroxisome"/>
    <property type="evidence" value="ECO:0007669"/>
    <property type="project" value="InterPro"/>
</dbReference>
<evidence type="ECO:0000313" key="3">
    <source>
        <dbReference type="Proteomes" id="UP001201812"/>
    </source>
</evidence>
<feature type="region of interest" description="Disordered" evidence="1">
    <location>
        <begin position="1793"/>
        <end position="1881"/>
    </location>
</feature>
<feature type="compositionally biased region" description="Polar residues" evidence="1">
    <location>
        <begin position="1853"/>
        <end position="1862"/>
    </location>
</feature>
<feature type="compositionally biased region" description="Low complexity" evidence="1">
    <location>
        <begin position="1210"/>
        <end position="1220"/>
    </location>
</feature>
<feature type="region of interest" description="Disordered" evidence="1">
    <location>
        <begin position="1657"/>
        <end position="1680"/>
    </location>
</feature>
<keyword evidence="3" id="KW-1185">Reference proteome</keyword>